<dbReference type="SUPFAM" id="SSF55729">
    <property type="entry name" value="Acyl-CoA N-acyltransferases (Nat)"/>
    <property type="match status" value="1"/>
</dbReference>
<evidence type="ECO:0000313" key="1">
    <source>
        <dbReference type="EMBL" id="TYS17160.1"/>
    </source>
</evidence>
<protein>
    <submittedName>
        <fullName evidence="1">GNAT family N-acetyltransferase</fullName>
    </submittedName>
</protein>
<dbReference type="Proteomes" id="UP000322267">
    <property type="component" value="Unassembled WGS sequence"/>
</dbReference>
<dbReference type="EMBL" id="VTEI01000004">
    <property type="protein sequence ID" value="TYS17160.1"/>
    <property type="molecule type" value="Genomic_DNA"/>
</dbReference>
<dbReference type="RefSeq" id="WP_148939775.1">
    <property type="nucleotide sequence ID" value="NZ_VTEI01000004.1"/>
</dbReference>
<organism evidence="1 2">
    <name type="scientific">Rossellomorea vietnamensis</name>
    <dbReference type="NCBI Taxonomy" id="218284"/>
    <lineage>
        <taxon>Bacteria</taxon>
        <taxon>Bacillati</taxon>
        <taxon>Bacillota</taxon>
        <taxon>Bacilli</taxon>
        <taxon>Bacillales</taxon>
        <taxon>Bacillaceae</taxon>
        <taxon>Rossellomorea</taxon>
    </lineage>
</organism>
<reference evidence="1 2" key="1">
    <citation type="submission" date="2019-08" db="EMBL/GenBank/DDBJ databases">
        <title>Bacillus genomes from the desert of Cuatro Cienegas, Coahuila.</title>
        <authorList>
            <person name="Olmedo-Alvarez G."/>
        </authorList>
    </citation>
    <scope>NUCLEOTIDE SEQUENCE [LARGE SCALE GENOMIC DNA]</scope>
    <source>
        <strain evidence="1 2">CH34_1T</strain>
    </source>
</reference>
<gene>
    <name evidence="1" type="ORF">FZC78_11155</name>
</gene>
<name>A0A5D4NT84_9BACI</name>
<dbReference type="GO" id="GO:0016740">
    <property type="term" value="F:transferase activity"/>
    <property type="evidence" value="ECO:0007669"/>
    <property type="project" value="UniProtKB-KW"/>
</dbReference>
<dbReference type="InterPro" id="IPR016181">
    <property type="entry name" value="Acyl_CoA_acyltransferase"/>
</dbReference>
<keyword evidence="1" id="KW-0808">Transferase</keyword>
<comment type="caution">
    <text evidence="1">The sequence shown here is derived from an EMBL/GenBank/DDBJ whole genome shotgun (WGS) entry which is preliminary data.</text>
</comment>
<proteinExistence type="predicted"/>
<sequence length="249" mass="28381">MKNKYKVVTLKERLDLKDEFSRLHSIGWVKFMREDPIGVKNWGKLLTYFPEFQFLLLNDDLEPVACGNSIPFKWDGNENSLPSGWDGVLEKGVLDFENNVSSNSVSALAIVIHPDYRGQGLSDIMVREMKGLVAKSRLDKMVAPVRPSLKSKYPLIPMEEYITWKREDGTPFDPWIRTHCRTGASIIKVAAESMVIPASVETWEDWIGMELPSSGAYIIKEGLVPLQVDRETDEGTYIEPNVWLEHHLT</sequence>
<accession>A0A5D4NT84</accession>
<dbReference type="AlphaFoldDB" id="A0A5D4NT84"/>
<evidence type="ECO:0000313" key="2">
    <source>
        <dbReference type="Proteomes" id="UP000322267"/>
    </source>
</evidence>
<dbReference type="Gene3D" id="3.40.630.30">
    <property type="match status" value="1"/>
</dbReference>
<dbReference type="OrthoDB" id="342444at2"/>